<keyword evidence="1" id="KW-0808">Transferase</keyword>
<gene>
    <name evidence="1" type="ORF">GCM10010842_10160</name>
</gene>
<dbReference type="Gene3D" id="1.10.510.10">
    <property type="entry name" value="Transferase(Phosphotransferase) domain 1"/>
    <property type="match status" value="1"/>
</dbReference>
<proteinExistence type="predicted"/>
<comment type="caution">
    <text evidence="1">The sequence shown here is derived from an EMBL/GenBank/DDBJ whole genome shotgun (WGS) entry which is preliminary data.</text>
</comment>
<sequence length="275" mass="30289">MTNACDYTRRMSDHLNTAELLSSLGTVFQVFDERTQDSGHVSYGVQTPGVERLFVKTAGAAHPSPGGTTFAARVAALRRAVTVQLEISHPALIPVQRVHEGAEGIAVIQPWFPGDLLRAPAGRRDHPQEAHARFRALPLPEILAALGQIIDLHVLLARHGWVAGDFYDGCLMYDFAAREIRFMDLECYRRGPYRNEVGRLPGSTRFMAPEEFTRGALIDGRTTVFNLGRMLTIFTDRHALPGGLAALIAQATAPDPAARIQSPADLRMRWRDVVG</sequence>
<dbReference type="GO" id="GO:0004674">
    <property type="term" value="F:protein serine/threonine kinase activity"/>
    <property type="evidence" value="ECO:0007669"/>
    <property type="project" value="UniProtKB-KW"/>
</dbReference>
<keyword evidence="2" id="KW-1185">Reference proteome</keyword>
<protein>
    <submittedName>
        <fullName evidence="1">Serine/threonine protein kinase</fullName>
    </submittedName>
</protein>
<dbReference type="InterPro" id="IPR011009">
    <property type="entry name" value="Kinase-like_dom_sf"/>
</dbReference>
<accession>A0ABQ2IXN0</accession>
<dbReference type="EMBL" id="BMOR01000002">
    <property type="protein sequence ID" value="GGN32934.1"/>
    <property type="molecule type" value="Genomic_DNA"/>
</dbReference>
<dbReference type="SUPFAM" id="SSF56112">
    <property type="entry name" value="Protein kinase-like (PK-like)"/>
    <property type="match status" value="1"/>
</dbReference>
<dbReference type="Proteomes" id="UP000645517">
    <property type="component" value="Unassembled WGS sequence"/>
</dbReference>
<name>A0ABQ2IXN0_9DEIO</name>
<organism evidence="1 2">
    <name type="scientific">Deinococcus daejeonensis</name>
    <dbReference type="NCBI Taxonomy" id="1007098"/>
    <lineage>
        <taxon>Bacteria</taxon>
        <taxon>Thermotogati</taxon>
        <taxon>Deinococcota</taxon>
        <taxon>Deinococci</taxon>
        <taxon>Deinococcales</taxon>
        <taxon>Deinococcaceae</taxon>
        <taxon>Deinococcus</taxon>
    </lineage>
</organism>
<evidence type="ECO:0000313" key="1">
    <source>
        <dbReference type="EMBL" id="GGN32934.1"/>
    </source>
</evidence>
<keyword evidence="1" id="KW-0418">Kinase</keyword>
<evidence type="ECO:0000313" key="2">
    <source>
        <dbReference type="Proteomes" id="UP000645517"/>
    </source>
</evidence>
<reference evidence="2" key="1">
    <citation type="journal article" date="2019" name="Int. J. Syst. Evol. Microbiol.">
        <title>The Global Catalogue of Microorganisms (GCM) 10K type strain sequencing project: providing services to taxonomists for standard genome sequencing and annotation.</title>
        <authorList>
            <consortium name="The Broad Institute Genomics Platform"/>
            <consortium name="The Broad Institute Genome Sequencing Center for Infectious Disease"/>
            <person name="Wu L."/>
            <person name="Ma J."/>
        </authorList>
    </citation>
    <scope>NUCLEOTIDE SEQUENCE [LARGE SCALE GENOMIC DNA]</scope>
    <source>
        <strain evidence="2">JCM 16918</strain>
    </source>
</reference>
<keyword evidence="1" id="KW-0723">Serine/threonine-protein kinase</keyword>